<keyword evidence="5" id="KW-0325">Glycoprotein</keyword>
<dbReference type="InterPro" id="IPR042097">
    <property type="entry name" value="Aminopeptidase_N-like_N_sf"/>
</dbReference>
<evidence type="ECO:0000256" key="12">
    <source>
        <dbReference type="SAM" id="MobiDB-lite"/>
    </source>
</evidence>
<reference evidence="16" key="2">
    <citation type="submission" date="2025-05" db="UniProtKB">
        <authorList>
            <consortium name="EnsemblMetazoa"/>
        </authorList>
    </citation>
    <scope>IDENTIFICATION</scope>
    <source>
        <strain evidence="16">Foshan</strain>
    </source>
</reference>
<dbReference type="RefSeq" id="XP_062708637.1">
    <property type="nucleotide sequence ID" value="XM_062852653.1"/>
</dbReference>
<dbReference type="PANTHER" id="PTHR11533:SF174">
    <property type="entry name" value="PUROMYCIN-SENSITIVE AMINOPEPTIDASE-RELATED"/>
    <property type="match status" value="1"/>
</dbReference>
<evidence type="ECO:0000256" key="1">
    <source>
        <dbReference type="ARBA" id="ARBA00001947"/>
    </source>
</evidence>
<dbReference type="EnsemblMetazoa" id="AALFPA23_002198.R1906">
    <property type="protein sequence ID" value="AALFPA23_002198.P1906"/>
    <property type="gene ID" value="AALFPA23_002198"/>
</dbReference>
<dbReference type="InterPro" id="IPR034016">
    <property type="entry name" value="M1_APN-typ"/>
</dbReference>
<keyword evidence="7" id="KW-0479">Metal-binding</keyword>
<dbReference type="Pfam" id="PF11838">
    <property type="entry name" value="ERAP1_C"/>
    <property type="match status" value="1"/>
</dbReference>
<keyword evidence="4" id="KW-0031">Aminopeptidase</keyword>
<evidence type="ECO:0008006" key="18">
    <source>
        <dbReference type="Google" id="ProtNLM"/>
    </source>
</evidence>
<dbReference type="PANTHER" id="PTHR11533">
    <property type="entry name" value="PROTEASE M1 ZINC METALLOPROTEASE"/>
    <property type="match status" value="1"/>
</dbReference>
<name>A0ABM1XRN5_AEDAL</name>
<keyword evidence="10" id="KW-0482">Metalloprotease</keyword>
<organism evidence="16 17">
    <name type="scientific">Aedes albopictus</name>
    <name type="common">Asian tiger mosquito</name>
    <name type="synonym">Stegomyia albopicta</name>
    <dbReference type="NCBI Taxonomy" id="7160"/>
    <lineage>
        <taxon>Eukaryota</taxon>
        <taxon>Metazoa</taxon>
        <taxon>Ecdysozoa</taxon>
        <taxon>Arthropoda</taxon>
        <taxon>Hexapoda</taxon>
        <taxon>Insecta</taxon>
        <taxon>Pterygota</taxon>
        <taxon>Neoptera</taxon>
        <taxon>Endopterygota</taxon>
        <taxon>Diptera</taxon>
        <taxon>Nematocera</taxon>
        <taxon>Culicoidea</taxon>
        <taxon>Culicidae</taxon>
        <taxon>Culicinae</taxon>
        <taxon>Aedini</taxon>
        <taxon>Aedes</taxon>
        <taxon>Stegomyia</taxon>
    </lineage>
</organism>
<keyword evidence="5" id="KW-0336">GPI-anchor</keyword>
<sequence length="1103" mass="123464">MFLIHKPLISGARVGSCGVVSATRRRAGRTVKNQCIITSQITSDSRCLSSVVGSGGRSRRCRECISCPSSSPPSSSAVVLSPWKFLRETRSFSTLARTSPVATAVAAATSWTSHHVSSSNSRHTLQQPLSYQRCCHNHSLAIAGSPPPPAAVGSDCLKNLCCACGWIYHRRSANRSVVPQPQSLIRYFSSTVSTPVVLPNSVSDYPSTGRAGEAKSANCKSASDGNAGEASAVVRGESGGKMSSKPAFQRLPTNVVPEHYDLALKPNLKAFTFEGSTSVKIQIKSPTDHVTLNALDLVIPKATITFGPDNTILTATETKFCADQETVCFVFPSEIPAGSAQLDLEFTGELNDKMKGFYRSKYFTSSGEERFAGVTQFEATDARRCFPCWDEPAIKATFNISLTVPKDRVALSNMPVVSESESDGLRTLKYGRTPIMSTYLVAVVVGEFDYVEGKSKDGVLVRVFTPVGKNEQGKFALDVAIEVLHYYNSYFSIEYPLPKMDLVAISDFSAGAMENWGLITYRETFVLVDSENTSLIRKQSIALTVAHEIAHQWFGNLVTMEWWTHLWLNEGYASFAEFLCVNKLFPNYSIWNQFTTDMYTRALELDCLKNSHPIEVPVGHPSEIDEIFDEISYNKGASVIRMLYHYLGDDDFRKGMNLYLTRHKYKNTFTEDLWAAFEETSSKPVGSIMSTWIKQMGFPVVKILSSEQKGTTRVLKLEQEKFCADGCRAEQKCHWMIPIIISTPNSSYAHTFIMDKETVEVEVDNVDPAHWVKLNPASIGYYRTQYPADMLDKFLPEISSNSMQPLDRLGLLDDLFALVQAGRSSTVDALKVMDACQNEHDYTVWSSISNFLTKLQLLLANSPAEEHFNQYGTRLYRTVANKLGWTVKPDENHLDTLLRPLVLSRLVSFRCPQTVTEAKSRFADHASGKCVLPADLRSTCYKAVLQNGDLSTFNEMLRLYRATDLHEEKDRISRALGSISDVEILRKVIEFAMSNEVRAQDSVFVIVSVAINPKGRDMTWDYFKENWKILLDRYEGGFLLSRLIKYLTENFSTEERAVEVQQFFKDHEFPGTERTVSQSIETIRLNVAWLKRDLEGINAYLKQ</sequence>
<evidence type="ECO:0000256" key="4">
    <source>
        <dbReference type="ARBA" id="ARBA00022438"/>
    </source>
</evidence>
<proteinExistence type="inferred from homology"/>
<dbReference type="SUPFAM" id="SSF63737">
    <property type="entry name" value="Leukotriene A4 hydrolase N-terminal domain"/>
    <property type="match status" value="1"/>
</dbReference>
<dbReference type="InterPro" id="IPR014782">
    <property type="entry name" value="Peptidase_M1_dom"/>
</dbReference>
<protein>
    <recommendedName>
        <fullName evidence="18">Puromycin-sensitive aminopeptidase</fullName>
    </recommendedName>
</protein>
<keyword evidence="9" id="KW-0862">Zinc</keyword>
<dbReference type="CDD" id="cd09601">
    <property type="entry name" value="M1_APN-Q_like"/>
    <property type="match status" value="1"/>
</dbReference>
<evidence type="ECO:0000256" key="6">
    <source>
        <dbReference type="ARBA" id="ARBA00022670"/>
    </source>
</evidence>
<evidence type="ECO:0000256" key="9">
    <source>
        <dbReference type="ARBA" id="ARBA00022833"/>
    </source>
</evidence>
<evidence type="ECO:0000256" key="3">
    <source>
        <dbReference type="ARBA" id="ARBA00010136"/>
    </source>
</evidence>
<evidence type="ECO:0000259" key="15">
    <source>
        <dbReference type="Pfam" id="PF17900"/>
    </source>
</evidence>
<dbReference type="InterPro" id="IPR050344">
    <property type="entry name" value="Peptidase_M1_aminopeptidases"/>
</dbReference>
<feature type="domain" description="ERAP1-like C-terminal" evidence="14">
    <location>
        <begin position="771"/>
        <end position="1084"/>
    </location>
</feature>
<dbReference type="Gene3D" id="2.60.40.1730">
    <property type="entry name" value="tricorn interacting facor f3 domain"/>
    <property type="match status" value="1"/>
</dbReference>
<dbReference type="Pfam" id="PF17900">
    <property type="entry name" value="Peptidase_M1_N"/>
    <property type="match status" value="1"/>
</dbReference>
<comment type="cofactor">
    <cofactor evidence="1">
        <name>Zn(2+)</name>
        <dbReference type="ChEBI" id="CHEBI:29105"/>
    </cofactor>
</comment>
<evidence type="ECO:0000256" key="8">
    <source>
        <dbReference type="ARBA" id="ARBA00022801"/>
    </source>
</evidence>
<feature type="domain" description="Aminopeptidase N-like N-terminal" evidence="15">
    <location>
        <begin position="256"/>
        <end position="440"/>
    </location>
</feature>
<dbReference type="InterPro" id="IPR001930">
    <property type="entry name" value="Peptidase_M1"/>
</dbReference>
<evidence type="ECO:0000313" key="17">
    <source>
        <dbReference type="Proteomes" id="UP000069940"/>
    </source>
</evidence>
<keyword evidence="17" id="KW-1185">Reference proteome</keyword>
<evidence type="ECO:0000256" key="10">
    <source>
        <dbReference type="ARBA" id="ARBA00023049"/>
    </source>
</evidence>
<evidence type="ECO:0000259" key="14">
    <source>
        <dbReference type="Pfam" id="PF11838"/>
    </source>
</evidence>
<keyword evidence="6" id="KW-0645">Protease</keyword>
<dbReference type="Gene3D" id="2.60.40.1910">
    <property type="match status" value="1"/>
</dbReference>
<dbReference type="Pfam" id="PF01433">
    <property type="entry name" value="Peptidase_M1"/>
    <property type="match status" value="1"/>
</dbReference>
<dbReference type="InterPro" id="IPR024571">
    <property type="entry name" value="ERAP1-like_C_dom"/>
</dbReference>
<dbReference type="Proteomes" id="UP000069940">
    <property type="component" value="Unassembled WGS sequence"/>
</dbReference>
<evidence type="ECO:0000256" key="2">
    <source>
        <dbReference type="ARBA" id="ARBA00004609"/>
    </source>
</evidence>
<comment type="subcellular location">
    <subcellularLocation>
        <location evidence="2">Cell membrane</location>
        <topology evidence="2">Lipid-anchor</topology>
        <topology evidence="2">GPI-anchor</topology>
    </subcellularLocation>
</comment>
<dbReference type="Gene3D" id="1.10.390.10">
    <property type="entry name" value="Neutral Protease Domain 2"/>
    <property type="match status" value="1"/>
</dbReference>
<dbReference type="Gene3D" id="1.25.50.20">
    <property type="match status" value="1"/>
</dbReference>
<feature type="region of interest" description="Disordered" evidence="12">
    <location>
        <begin position="207"/>
        <end position="246"/>
    </location>
</feature>
<keyword evidence="8" id="KW-0378">Hydrolase</keyword>
<accession>A0ABM1XRN5</accession>
<dbReference type="InterPro" id="IPR027268">
    <property type="entry name" value="Peptidase_M4/M1_CTD_sf"/>
</dbReference>
<keyword evidence="5" id="KW-0472">Membrane</keyword>
<feature type="domain" description="Peptidase M1 membrane alanine aminopeptidase" evidence="13">
    <location>
        <begin position="475"/>
        <end position="692"/>
    </location>
</feature>
<evidence type="ECO:0000259" key="13">
    <source>
        <dbReference type="Pfam" id="PF01433"/>
    </source>
</evidence>
<evidence type="ECO:0000256" key="7">
    <source>
        <dbReference type="ARBA" id="ARBA00022723"/>
    </source>
</evidence>
<evidence type="ECO:0000313" key="16">
    <source>
        <dbReference type="EnsemblMetazoa" id="AALFPA23_002198.P1906"/>
    </source>
</evidence>
<dbReference type="PRINTS" id="PR00756">
    <property type="entry name" value="ALADIPTASE"/>
</dbReference>
<reference evidence="17" key="1">
    <citation type="journal article" date="2015" name="Proc. Natl. Acad. Sci. U.S.A.">
        <title>Genome sequence of the Asian Tiger mosquito, Aedes albopictus, reveals insights into its biology, genetics, and evolution.</title>
        <authorList>
            <person name="Chen X.G."/>
            <person name="Jiang X."/>
            <person name="Gu J."/>
            <person name="Xu M."/>
            <person name="Wu Y."/>
            <person name="Deng Y."/>
            <person name="Zhang C."/>
            <person name="Bonizzoni M."/>
            <person name="Dermauw W."/>
            <person name="Vontas J."/>
            <person name="Armbruster P."/>
            <person name="Huang X."/>
            <person name="Yang Y."/>
            <person name="Zhang H."/>
            <person name="He W."/>
            <person name="Peng H."/>
            <person name="Liu Y."/>
            <person name="Wu K."/>
            <person name="Chen J."/>
            <person name="Lirakis M."/>
            <person name="Topalis P."/>
            <person name="Van Leeuwen T."/>
            <person name="Hall A.B."/>
            <person name="Jiang X."/>
            <person name="Thorpe C."/>
            <person name="Mueller R.L."/>
            <person name="Sun C."/>
            <person name="Waterhouse R.M."/>
            <person name="Yan G."/>
            <person name="Tu Z.J."/>
            <person name="Fang X."/>
            <person name="James A.A."/>
        </authorList>
    </citation>
    <scope>NUCLEOTIDE SEQUENCE [LARGE SCALE GENOMIC DNA]</scope>
    <source>
        <strain evidence="17">Foshan</strain>
    </source>
</reference>
<keyword evidence="11" id="KW-0449">Lipoprotein</keyword>
<evidence type="ECO:0000256" key="11">
    <source>
        <dbReference type="ARBA" id="ARBA00023288"/>
    </source>
</evidence>
<dbReference type="InterPro" id="IPR045357">
    <property type="entry name" value="Aminopeptidase_N-like_N"/>
</dbReference>
<evidence type="ECO:0000256" key="5">
    <source>
        <dbReference type="ARBA" id="ARBA00022622"/>
    </source>
</evidence>
<comment type="similarity">
    <text evidence="3">Belongs to the peptidase M1 family.</text>
</comment>
<dbReference type="SUPFAM" id="SSF55486">
    <property type="entry name" value="Metalloproteases ('zincins'), catalytic domain"/>
    <property type="match status" value="1"/>
</dbReference>
<dbReference type="GeneID" id="109430897"/>